<gene>
    <name evidence="1" type="ORF">V5E97_02455</name>
</gene>
<dbReference type="AlphaFoldDB" id="A0AAU7CHG5"/>
<organism evidence="1">
    <name type="scientific">Singulisphaera sp. Ch08</name>
    <dbReference type="NCBI Taxonomy" id="3120278"/>
    <lineage>
        <taxon>Bacteria</taxon>
        <taxon>Pseudomonadati</taxon>
        <taxon>Planctomycetota</taxon>
        <taxon>Planctomycetia</taxon>
        <taxon>Isosphaerales</taxon>
        <taxon>Isosphaeraceae</taxon>
        <taxon>Singulisphaera</taxon>
    </lineage>
</organism>
<dbReference type="RefSeq" id="WP_406697700.1">
    <property type="nucleotide sequence ID" value="NZ_CP155447.1"/>
</dbReference>
<sequence length="71" mass="7692">MTSTQELFETNRVDDLPTILDRGTAESAFSWSKPIAAVGESSVCSKPQIAGNERVRLTHLGAIRATKTDQS</sequence>
<proteinExistence type="predicted"/>
<dbReference type="EMBL" id="CP155447">
    <property type="protein sequence ID" value="XBH04898.1"/>
    <property type="molecule type" value="Genomic_DNA"/>
</dbReference>
<evidence type="ECO:0000313" key="1">
    <source>
        <dbReference type="EMBL" id="XBH04898.1"/>
    </source>
</evidence>
<accession>A0AAU7CHG5</accession>
<name>A0AAU7CHG5_9BACT</name>
<protein>
    <submittedName>
        <fullName evidence="1">Uncharacterized protein</fullName>
    </submittedName>
</protein>
<reference evidence="1" key="1">
    <citation type="submission" date="2024-05" db="EMBL/GenBank/DDBJ databases">
        <title>Planctomycetes of the genus Singulisphaera possess chitinolytic capabilities.</title>
        <authorList>
            <person name="Ivanova A."/>
        </authorList>
    </citation>
    <scope>NUCLEOTIDE SEQUENCE</scope>
    <source>
        <strain evidence="1">Ch08T</strain>
    </source>
</reference>